<evidence type="ECO:0000256" key="13">
    <source>
        <dbReference type="RuleBase" id="RU363086"/>
    </source>
</evidence>
<dbReference type="InterPro" id="IPR005935">
    <property type="entry name" value="Mev_decarb"/>
</dbReference>
<dbReference type="Pfam" id="PF18376">
    <property type="entry name" value="MDD_C"/>
    <property type="match status" value="1"/>
</dbReference>
<keyword evidence="13" id="KW-0153">Cholesterol metabolism</keyword>
<name>A0A0L0GB48_9EUKA</name>
<evidence type="ECO:0000256" key="6">
    <source>
        <dbReference type="ARBA" id="ARBA00022955"/>
    </source>
</evidence>
<organism evidence="16 17">
    <name type="scientific">Sphaeroforma arctica JP610</name>
    <dbReference type="NCBI Taxonomy" id="667725"/>
    <lineage>
        <taxon>Eukaryota</taxon>
        <taxon>Ichthyosporea</taxon>
        <taxon>Ichthyophonida</taxon>
        <taxon>Sphaeroforma</taxon>
    </lineage>
</organism>
<comment type="similarity">
    <text evidence="1 12 13">Belongs to the diphosphomevalonate decarboxylase family.</text>
</comment>
<dbReference type="EC" id="4.1.1.33" evidence="2 12"/>
<dbReference type="OrthoDB" id="10253702at2759"/>
<dbReference type="eggNOG" id="KOG2833">
    <property type="taxonomic scope" value="Eukaryota"/>
</dbReference>
<feature type="domain" description="Mvd1 C-terminal" evidence="14">
    <location>
        <begin position="196"/>
        <end position="381"/>
    </location>
</feature>
<evidence type="ECO:0000256" key="10">
    <source>
        <dbReference type="ARBA" id="ARBA00023221"/>
    </source>
</evidence>
<evidence type="ECO:0000313" key="17">
    <source>
        <dbReference type="Proteomes" id="UP000054560"/>
    </source>
</evidence>
<dbReference type="GO" id="GO:0005524">
    <property type="term" value="F:ATP binding"/>
    <property type="evidence" value="ECO:0007669"/>
    <property type="project" value="UniProtKB-UniRule"/>
</dbReference>
<keyword evidence="11 12" id="KW-0456">Lyase</keyword>
<comment type="function">
    <text evidence="13">Catalyzes the ATP dependent decarboxylation of (R)-5-diphosphomevalonate to form isopentenyl diphosphate (IPP). Functions in the mevalonate (MVA) pathway leading to isopentenyl diphosphate (IPP), a key precursor for the biosynthesis of isoprenoids and sterol synthesis.</text>
</comment>
<feature type="domain" description="Diphosphomevalonate decarboxylase-like N-terminal" evidence="15">
    <location>
        <begin position="15"/>
        <end position="182"/>
    </location>
</feature>
<evidence type="ECO:0000259" key="14">
    <source>
        <dbReference type="Pfam" id="PF18376"/>
    </source>
</evidence>
<dbReference type="STRING" id="667725.A0A0L0GB48"/>
<keyword evidence="13" id="KW-0152">Cholesterol biosynthesis</keyword>
<dbReference type="Pfam" id="PF22700">
    <property type="entry name" value="MVD-like_N"/>
    <property type="match status" value="1"/>
</dbReference>
<evidence type="ECO:0000256" key="7">
    <source>
        <dbReference type="ARBA" id="ARBA00023011"/>
    </source>
</evidence>
<dbReference type="EMBL" id="KQ241699">
    <property type="protein sequence ID" value="KNC85488.1"/>
    <property type="molecule type" value="Genomic_DNA"/>
</dbReference>
<dbReference type="InterPro" id="IPR029765">
    <property type="entry name" value="Mev_diP_decarb"/>
</dbReference>
<evidence type="ECO:0000256" key="9">
    <source>
        <dbReference type="ARBA" id="ARBA00023166"/>
    </source>
</evidence>
<dbReference type="NCBIfam" id="TIGR01240">
    <property type="entry name" value="mevDPdecarb"/>
    <property type="match status" value="1"/>
</dbReference>
<evidence type="ECO:0000256" key="8">
    <source>
        <dbReference type="ARBA" id="ARBA00023098"/>
    </source>
</evidence>
<evidence type="ECO:0000256" key="1">
    <source>
        <dbReference type="ARBA" id="ARBA00008831"/>
    </source>
</evidence>
<dbReference type="InterPro" id="IPR020568">
    <property type="entry name" value="Ribosomal_Su5_D2-typ_SF"/>
</dbReference>
<evidence type="ECO:0000259" key="15">
    <source>
        <dbReference type="Pfam" id="PF22700"/>
    </source>
</evidence>
<keyword evidence="6 13" id="KW-0752">Steroid biosynthesis</keyword>
<dbReference type="PANTHER" id="PTHR10977">
    <property type="entry name" value="DIPHOSPHOMEVALONATE DECARBOXYLASE"/>
    <property type="match status" value="1"/>
</dbReference>
<keyword evidence="9 13" id="KW-1207">Sterol metabolism</keyword>
<keyword evidence="8 12" id="KW-0443">Lipid metabolism</keyword>
<dbReference type="UniPathway" id="UPA00063"/>
<dbReference type="AlphaFoldDB" id="A0A0L0GB48"/>
<dbReference type="PIRSF" id="PIRSF015950">
    <property type="entry name" value="Mev_P_decrbx"/>
    <property type="match status" value="1"/>
</dbReference>
<keyword evidence="5 12" id="KW-0067">ATP-binding</keyword>
<comment type="pathway">
    <text evidence="13">Steroid biosynthesis; cholesterol biosynthesis.</text>
</comment>
<dbReference type="Proteomes" id="UP000054560">
    <property type="component" value="Unassembled WGS sequence"/>
</dbReference>
<reference evidence="16 17" key="1">
    <citation type="submission" date="2011-02" db="EMBL/GenBank/DDBJ databases">
        <title>The Genome Sequence of Sphaeroforma arctica JP610.</title>
        <authorList>
            <consortium name="The Broad Institute Genome Sequencing Platform"/>
            <person name="Russ C."/>
            <person name="Cuomo C."/>
            <person name="Young S.K."/>
            <person name="Zeng Q."/>
            <person name="Gargeya S."/>
            <person name="Alvarado L."/>
            <person name="Berlin A."/>
            <person name="Chapman S.B."/>
            <person name="Chen Z."/>
            <person name="Freedman E."/>
            <person name="Gellesch M."/>
            <person name="Goldberg J."/>
            <person name="Griggs A."/>
            <person name="Gujja S."/>
            <person name="Heilman E."/>
            <person name="Heiman D."/>
            <person name="Howarth C."/>
            <person name="Mehta T."/>
            <person name="Neiman D."/>
            <person name="Pearson M."/>
            <person name="Roberts A."/>
            <person name="Saif S."/>
            <person name="Shea T."/>
            <person name="Shenoy N."/>
            <person name="Sisk P."/>
            <person name="Stolte C."/>
            <person name="Sykes S."/>
            <person name="White J."/>
            <person name="Yandava C."/>
            <person name="Burger G."/>
            <person name="Gray M.W."/>
            <person name="Holland P.W.H."/>
            <person name="King N."/>
            <person name="Lang F.B.F."/>
            <person name="Roger A.J."/>
            <person name="Ruiz-Trillo I."/>
            <person name="Haas B."/>
            <person name="Nusbaum C."/>
            <person name="Birren B."/>
        </authorList>
    </citation>
    <scope>NUCLEOTIDE SEQUENCE [LARGE SCALE GENOMIC DNA]</scope>
    <source>
        <strain evidence="16 17">JP610</strain>
    </source>
</reference>
<dbReference type="InterPro" id="IPR014721">
    <property type="entry name" value="Ribsml_uS5_D2-typ_fold_subgr"/>
</dbReference>
<dbReference type="SUPFAM" id="SSF55060">
    <property type="entry name" value="GHMP Kinase, C-terminal domain"/>
    <property type="match status" value="1"/>
</dbReference>
<evidence type="ECO:0000256" key="4">
    <source>
        <dbReference type="ARBA" id="ARBA00022741"/>
    </source>
</evidence>
<dbReference type="Gene3D" id="3.30.70.890">
    <property type="entry name" value="GHMP kinase, C-terminal domain"/>
    <property type="match status" value="1"/>
</dbReference>
<dbReference type="GO" id="GO:0005829">
    <property type="term" value="C:cytosol"/>
    <property type="evidence" value="ECO:0007669"/>
    <property type="project" value="InterPro"/>
</dbReference>
<comment type="catalytic activity">
    <reaction evidence="12 13">
        <text>(R)-5-diphosphomevalonate + ATP = isopentenyl diphosphate + ADP + phosphate + CO2</text>
        <dbReference type="Rhea" id="RHEA:23732"/>
        <dbReference type="ChEBI" id="CHEBI:16526"/>
        <dbReference type="ChEBI" id="CHEBI:30616"/>
        <dbReference type="ChEBI" id="CHEBI:43474"/>
        <dbReference type="ChEBI" id="CHEBI:57557"/>
        <dbReference type="ChEBI" id="CHEBI:128769"/>
        <dbReference type="ChEBI" id="CHEBI:456216"/>
        <dbReference type="EC" id="4.1.1.33"/>
    </reaction>
</comment>
<dbReference type="RefSeq" id="XP_014159390.1">
    <property type="nucleotide sequence ID" value="XM_014303915.1"/>
</dbReference>
<dbReference type="InterPro" id="IPR041431">
    <property type="entry name" value="Mvd1_C"/>
</dbReference>
<evidence type="ECO:0000256" key="12">
    <source>
        <dbReference type="PIRNR" id="PIRNR015950"/>
    </source>
</evidence>
<dbReference type="SUPFAM" id="SSF54211">
    <property type="entry name" value="Ribosomal protein S5 domain 2-like"/>
    <property type="match status" value="1"/>
</dbReference>
<dbReference type="FunFam" id="3.30.70.890:FF:000005">
    <property type="entry name" value="Diphosphomevalonate decarboxylase"/>
    <property type="match status" value="1"/>
</dbReference>
<dbReference type="GO" id="GO:0004163">
    <property type="term" value="F:diphosphomevalonate decarboxylase activity"/>
    <property type="evidence" value="ECO:0007669"/>
    <property type="project" value="UniProtKB-UniRule"/>
</dbReference>
<dbReference type="FunFam" id="3.30.230.10:FF:000018">
    <property type="entry name" value="Diphosphomevalonate decarboxylase"/>
    <property type="match status" value="1"/>
</dbReference>
<keyword evidence="10 13" id="KW-0753">Steroid metabolism</keyword>
<protein>
    <recommendedName>
        <fullName evidence="2 12">Diphosphomevalonate decarboxylase</fullName>
        <ecNumber evidence="2 12">4.1.1.33</ecNumber>
    </recommendedName>
</protein>
<keyword evidence="3 13" id="KW-0444">Lipid biosynthesis</keyword>
<accession>A0A0L0GB48</accession>
<evidence type="ECO:0000256" key="11">
    <source>
        <dbReference type="ARBA" id="ARBA00023239"/>
    </source>
</evidence>
<gene>
    <name evidence="16" type="ORF">SARC_02325</name>
</gene>
<keyword evidence="7 13" id="KW-0756">Sterol biosynthesis</keyword>
<dbReference type="GO" id="GO:0006695">
    <property type="term" value="P:cholesterol biosynthetic process"/>
    <property type="evidence" value="ECO:0007669"/>
    <property type="project" value="UniProtKB-UniPathway"/>
</dbReference>
<keyword evidence="17" id="KW-1185">Reference proteome</keyword>
<evidence type="ECO:0000256" key="2">
    <source>
        <dbReference type="ARBA" id="ARBA00012296"/>
    </source>
</evidence>
<dbReference type="GO" id="GO:0019287">
    <property type="term" value="P:isopentenyl diphosphate biosynthetic process, mevalonate pathway"/>
    <property type="evidence" value="ECO:0007669"/>
    <property type="project" value="UniProtKB-UniRule"/>
</dbReference>
<dbReference type="PANTHER" id="PTHR10977:SF3">
    <property type="entry name" value="DIPHOSPHOMEVALONATE DECARBOXYLASE"/>
    <property type="match status" value="1"/>
</dbReference>
<evidence type="ECO:0000313" key="16">
    <source>
        <dbReference type="EMBL" id="KNC85488.1"/>
    </source>
</evidence>
<evidence type="ECO:0000256" key="5">
    <source>
        <dbReference type="ARBA" id="ARBA00022840"/>
    </source>
</evidence>
<dbReference type="GeneID" id="25902829"/>
<evidence type="ECO:0000256" key="3">
    <source>
        <dbReference type="ARBA" id="ARBA00022516"/>
    </source>
</evidence>
<proteinExistence type="inferred from homology"/>
<dbReference type="InterPro" id="IPR036554">
    <property type="entry name" value="GHMP_kinase_C_sf"/>
</dbReference>
<keyword evidence="4 12" id="KW-0547">Nucleotide-binding</keyword>
<sequence>MAVESKVNRQATCSAPVNIAVIKYWGKRDEKLILPTNSSLSATLDQADLKTTTSVALSSEFDSDRLWLNGKEESITNPRLQNVLQKIRSLASERAQTDEEKAVLDAHVHIVSVNNFPTAAGLASSASGYACMVYTLAQVYGVTDYELSKIARVGSGSACRSMYGGWVAWNMGTRDDGDDSFAEQTHLADHWPGMKILILVVSDRKKGTSSTSGMGTSVRTSELLQHRITEVVPKRMAAIKEAIEARDFAQFGEITMRDSNQFHAVCLDTYPPIFYMNDTSKAVVQMVTQYNTMKGEVKAAYTFDAGPNAVIYAMEDAMAEIASLTSHFFPSTTPDTFFRGTTTAPPAPSAELLSHFTIAQQPEDSLQYGINTQPGPGPQVLTDEECLLDSSGLPKATSA</sequence>
<dbReference type="Gene3D" id="3.30.230.10">
    <property type="match status" value="1"/>
</dbReference>
<dbReference type="InterPro" id="IPR053859">
    <property type="entry name" value="MVD-like_N"/>
</dbReference>